<proteinExistence type="predicted"/>
<dbReference type="SMART" id="SM00749">
    <property type="entry name" value="BON"/>
    <property type="match status" value="2"/>
</dbReference>
<reference evidence="3 4" key="1">
    <citation type="submission" date="2020-08" db="EMBL/GenBank/DDBJ databases">
        <title>Novel species isolated from subtropical streams in China.</title>
        <authorList>
            <person name="Lu H."/>
        </authorList>
    </citation>
    <scope>NUCLEOTIDE SEQUENCE [LARGE SCALE GENOMIC DNA]</scope>
    <source>
        <strain evidence="3 4">LX15W</strain>
    </source>
</reference>
<protein>
    <submittedName>
        <fullName evidence="3">BON domain-containing protein</fullName>
    </submittedName>
</protein>
<feature type="domain" description="BON" evidence="2">
    <location>
        <begin position="57"/>
        <end position="126"/>
    </location>
</feature>
<dbReference type="PANTHER" id="PTHR34606">
    <property type="entry name" value="BON DOMAIN-CONTAINING PROTEIN"/>
    <property type="match status" value="1"/>
</dbReference>
<dbReference type="PANTHER" id="PTHR34606:SF4">
    <property type="entry name" value="OUTER MEMBRANE LIPOPROTEIN DOLP"/>
    <property type="match status" value="1"/>
</dbReference>
<evidence type="ECO:0000313" key="4">
    <source>
        <dbReference type="Proteomes" id="UP000624279"/>
    </source>
</evidence>
<gene>
    <name evidence="3" type="ORF">H8K55_05490</name>
</gene>
<evidence type="ECO:0000256" key="1">
    <source>
        <dbReference type="ARBA" id="ARBA00022729"/>
    </source>
</evidence>
<comment type="caution">
    <text evidence="3">The sequence shown here is derived from an EMBL/GenBank/DDBJ whole genome shotgun (WGS) entry which is preliminary data.</text>
</comment>
<name>A0ABR6Y8U3_9BURK</name>
<organism evidence="3 4">
    <name type="scientific">Undibacterium flavidum</name>
    <dbReference type="NCBI Taxonomy" id="2762297"/>
    <lineage>
        <taxon>Bacteria</taxon>
        <taxon>Pseudomonadati</taxon>
        <taxon>Pseudomonadota</taxon>
        <taxon>Betaproteobacteria</taxon>
        <taxon>Burkholderiales</taxon>
        <taxon>Oxalobacteraceae</taxon>
        <taxon>Undibacterium</taxon>
    </lineage>
</organism>
<evidence type="ECO:0000313" key="3">
    <source>
        <dbReference type="EMBL" id="MBC3873031.1"/>
    </source>
</evidence>
<feature type="domain" description="BON" evidence="2">
    <location>
        <begin position="135"/>
        <end position="205"/>
    </location>
</feature>
<dbReference type="Pfam" id="PF04972">
    <property type="entry name" value="BON"/>
    <property type="match status" value="2"/>
</dbReference>
<dbReference type="InterPro" id="IPR014004">
    <property type="entry name" value="Transpt-assoc_nodulatn_dom_bac"/>
</dbReference>
<dbReference type="EMBL" id="JACOGA010000004">
    <property type="protein sequence ID" value="MBC3873031.1"/>
    <property type="molecule type" value="Genomic_DNA"/>
</dbReference>
<keyword evidence="1" id="KW-0732">Signal</keyword>
<dbReference type="InterPro" id="IPR051686">
    <property type="entry name" value="Lipoprotein_DolP"/>
</dbReference>
<keyword evidence="4" id="KW-1185">Reference proteome</keyword>
<dbReference type="Gene3D" id="3.40.1520.20">
    <property type="match status" value="1"/>
</dbReference>
<dbReference type="InterPro" id="IPR007055">
    <property type="entry name" value="BON_dom"/>
</dbReference>
<dbReference type="PROSITE" id="PS51257">
    <property type="entry name" value="PROKAR_LIPOPROTEIN"/>
    <property type="match status" value="1"/>
</dbReference>
<dbReference type="RefSeq" id="WP_186941075.1">
    <property type="nucleotide sequence ID" value="NZ_JACOGA010000004.1"/>
</dbReference>
<dbReference type="PROSITE" id="PS50914">
    <property type="entry name" value="BON"/>
    <property type="match status" value="2"/>
</dbReference>
<accession>A0ABR6Y8U3</accession>
<dbReference type="Proteomes" id="UP000624279">
    <property type="component" value="Unassembled WGS sequence"/>
</dbReference>
<sequence length="223" mass="23777">MNKSFWNPVVKSLARPLLVASLSCAVLVSLQGCVAVVVGGAVMGTLAATDRRTFGAQTEDKAIVLKGELAIKRVLGDAAHVNVNSFNRVALLTGEVADNEARAAAEREVRAVQGVMNVQNEILVSGLSNFSARSSDMVITTKVIASLVDTKDLYRSAFKVITEGGTVFLMGRVTHREGDLAARVAAGVNGVRKVVKVFEYITEDELKSMLATPSKVDLNEESK</sequence>
<evidence type="ECO:0000259" key="2">
    <source>
        <dbReference type="PROSITE" id="PS50914"/>
    </source>
</evidence>